<comment type="function">
    <text evidence="6">Thiol-specific peroxidase that catalyzes the reduction of hydrogen peroxide and organic hydroperoxides to water and alcohols, respectively. Plays a role in cell protection against oxidative stress by detoxifying peroxides.</text>
</comment>
<evidence type="ECO:0000313" key="9">
    <source>
        <dbReference type="RefSeq" id="WP_028309845.1"/>
    </source>
</evidence>
<dbReference type="InterPro" id="IPR013740">
    <property type="entry name" value="Redoxin"/>
</dbReference>
<dbReference type="GO" id="GO:0034599">
    <property type="term" value="P:cellular response to oxidative stress"/>
    <property type="evidence" value="ECO:0007669"/>
    <property type="project" value="InterPro"/>
</dbReference>
<sequence>MTIKVGDTLPDGTLYEYYDAPEGVCVVGPNAFTVKDLTAGRKVVIFAVPGAFTPGCSKTHLPGFIRLAEAIRAEGVADILCVAVNDAFVMGAWGREQGAHGKVRLLGDGSATWTTALGLDLDLVAKGLGVRSQRYAMIVDDGVVKHLAIDVAGKIEASTAEAVLAVLRAG</sequence>
<dbReference type="Proteomes" id="UP000675920">
    <property type="component" value="Unplaced"/>
</dbReference>
<feature type="active site" description="Cysteine sulfenic acid (-SOH) intermediate" evidence="5">
    <location>
        <position position="56"/>
    </location>
</feature>
<feature type="domain" description="Thioredoxin" evidence="7">
    <location>
        <begin position="3"/>
        <end position="169"/>
    </location>
</feature>
<dbReference type="PANTHER" id="PTHR10430">
    <property type="entry name" value="PEROXIREDOXIN"/>
    <property type="match status" value="1"/>
</dbReference>
<evidence type="ECO:0000259" key="7">
    <source>
        <dbReference type="PROSITE" id="PS51352"/>
    </source>
</evidence>
<accession>A0A8B6X0P0</accession>
<dbReference type="Gene3D" id="3.40.30.10">
    <property type="entry name" value="Glutaredoxin"/>
    <property type="match status" value="1"/>
</dbReference>
<comment type="catalytic activity">
    <reaction evidence="6">
        <text>a hydroperoxide + 2 glutathione = an alcohol + glutathione disulfide + H2O</text>
        <dbReference type="Rhea" id="RHEA:62632"/>
        <dbReference type="ChEBI" id="CHEBI:15377"/>
        <dbReference type="ChEBI" id="CHEBI:30879"/>
        <dbReference type="ChEBI" id="CHEBI:35924"/>
        <dbReference type="ChEBI" id="CHEBI:57925"/>
        <dbReference type="ChEBI" id="CHEBI:58297"/>
        <dbReference type="EC" id="1.11.1.27"/>
    </reaction>
</comment>
<keyword evidence="1 6" id="KW-0575">Peroxidase</keyword>
<dbReference type="InterPro" id="IPR013766">
    <property type="entry name" value="Thioredoxin_domain"/>
</dbReference>
<name>A0A8B6X0P0_9BURK</name>
<organism evidence="8 9">
    <name type="scientific">Derxia gummosa DSM 723</name>
    <dbReference type="NCBI Taxonomy" id="1121388"/>
    <lineage>
        <taxon>Bacteria</taxon>
        <taxon>Pseudomonadati</taxon>
        <taxon>Pseudomonadota</taxon>
        <taxon>Betaproteobacteria</taxon>
        <taxon>Burkholderiales</taxon>
        <taxon>Alcaligenaceae</taxon>
        <taxon>Derxia</taxon>
    </lineage>
</organism>
<evidence type="ECO:0000256" key="6">
    <source>
        <dbReference type="RuleBase" id="RU366011"/>
    </source>
</evidence>
<dbReference type="CDD" id="cd03013">
    <property type="entry name" value="PRX5_like"/>
    <property type="match status" value="1"/>
</dbReference>
<keyword evidence="4 6" id="KW-0676">Redox-active center</keyword>
<dbReference type="Pfam" id="PF08534">
    <property type="entry name" value="Redoxin"/>
    <property type="match status" value="1"/>
</dbReference>
<evidence type="ECO:0000256" key="2">
    <source>
        <dbReference type="ARBA" id="ARBA00022862"/>
    </source>
</evidence>
<protein>
    <recommendedName>
        <fullName evidence="6">Glutathione-dependent peroxiredoxin</fullName>
        <ecNumber evidence="6">1.11.1.27</ecNumber>
    </recommendedName>
</protein>
<keyword evidence="8" id="KW-1185">Reference proteome</keyword>
<dbReference type="InterPro" id="IPR036249">
    <property type="entry name" value="Thioredoxin-like_sf"/>
</dbReference>
<evidence type="ECO:0000256" key="1">
    <source>
        <dbReference type="ARBA" id="ARBA00022559"/>
    </source>
</evidence>
<dbReference type="AlphaFoldDB" id="A0A8B6X0P0"/>
<dbReference type="OrthoDB" id="9800621at2"/>
<evidence type="ECO:0000256" key="5">
    <source>
        <dbReference type="PIRSR" id="PIRSR637944-1"/>
    </source>
</evidence>
<proteinExistence type="inferred from homology"/>
<dbReference type="PANTHER" id="PTHR10430:SF16">
    <property type="entry name" value="PEROXIREDOXIN-5, MITOCHONDRIAL"/>
    <property type="match status" value="1"/>
</dbReference>
<dbReference type="PROSITE" id="PS51352">
    <property type="entry name" value="THIOREDOXIN_2"/>
    <property type="match status" value="1"/>
</dbReference>
<comment type="similarity">
    <text evidence="6">Belongs to the peroxiredoxin family. Prx5 subfamily.</text>
</comment>
<dbReference type="GO" id="GO:0042744">
    <property type="term" value="P:hydrogen peroxide catabolic process"/>
    <property type="evidence" value="ECO:0007669"/>
    <property type="project" value="TreeGrafter"/>
</dbReference>
<dbReference type="SUPFAM" id="SSF52833">
    <property type="entry name" value="Thioredoxin-like"/>
    <property type="match status" value="1"/>
</dbReference>
<dbReference type="InterPro" id="IPR037944">
    <property type="entry name" value="PRX5-like"/>
</dbReference>
<dbReference type="EC" id="1.11.1.27" evidence="6"/>
<reference evidence="9" key="1">
    <citation type="submission" date="2025-08" db="UniProtKB">
        <authorList>
            <consortium name="RefSeq"/>
        </authorList>
    </citation>
    <scope>IDENTIFICATION</scope>
</reference>
<keyword evidence="2 6" id="KW-0049">Antioxidant</keyword>
<dbReference type="GO" id="GO:0045454">
    <property type="term" value="P:cell redox homeostasis"/>
    <property type="evidence" value="ECO:0007669"/>
    <property type="project" value="TreeGrafter"/>
</dbReference>
<evidence type="ECO:0000313" key="8">
    <source>
        <dbReference type="Proteomes" id="UP000675920"/>
    </source>
</evidence>
<evidence type="ECO:0000256" key="4">
    <source>
        <dbReference type="ARBA" id="ARBA00023284"/>
    </source>
</evidence>
<dbReference type="RefSeq" id="WP_028309845.1">
    <property type="nucleotide sequence ID" value="NZ_AXWS01000001.1"/>
</dbReference>
<dbReference type="GO" id="GO:0005737">
    <property type="term" value="C:cytoplasm"/>
    <property type="evidence" value="ECO:0007669"/>
    <property type="project" value="TreeGrafter"/>
</dbReference>
<evidence type="ECO:0000256" key="3">
    <source>
        <dbReference type="ARBA" id="ARBA00023002"/>
    </source>
</evidence>
<dbReference type="GO" id="GO:0008379">
    <property type="term" value="F:thioredoxin peroxidase activity"/>
    <property type="evidence" value="ECO:0007669"/>
    <property type="project" value="InterPro"/>
</dbReference>
<dbReference type="FunFam" id="3.40.30.10:FF:000020">
    <property type="entry name" value="Peroxiredoxin"/>
    <property type="match status" value="1"/>
</dbReference>
<keyword evidence="3 6" id="KW-0560">Oxidoreductase</keyword>